<dbReference type="SUPFAM" id="SSF46689">
    <property type="entry name" value="Homeodomain-like"/>
    <property type="match status" value="1"/>
</dbReference>
<dbReference type="EMBL" id="CADCVO010000553">
    <property type="protein sequence ID" value="CAA9523331.1"/>
    <property type="molecule type" value="Genomic_DNA"/>
</dbReference>
<dbReference type="InterPro" id="IPR001647">
    <property type="entry name" value="HTH_TetR"/>
</dbReference>
<dbReference type="InterPro" id="IPR009057">
    <property type="entry name" value="Homeodomain-like_sf"/>
</dbReference>
<evidence type="ECO:0000256" key="3">
    <source>
        <dbReference type="ARBA" id="ARBA00023163"/>
    </source>
</evidence>
<dbReference type="GO" id="GO:0003700">
    <property type="term" value="F:DNA-binding transcription factor activity"/>
    <property type="evidence" value="ECO:0007669"/>
    <property type="project" value="TreeGrafter"/>
</dbReference>
<protein>
    <submittedName>
        <fullName evidence="6">Transcriptional regulator, AcrR family</fullName>
    </submittedName>
</protein>
<gene>
    <name evidence="6" type="ORF">AVDCRST_MAG13-3535</name>
</gene>
<name>A0A6J4TIA2_9ACTN</name>
<dbReference type="SUPFAM" id="SSF48498">
    <property type="entry name" value="Tetracyclin repressor-like, C-terminal domain"/>
    <property type="match status" value="1"/>
</dbReference>
<dbReference type="InterPro" id="IPR036271">
    <property type="entry name" value="Tet_transcr_reg_TetR-rel_C_sf"/>
</dbReference>
<keyword evidence="2 4" id="KW-0238">DNA-binding</keyword>
<dbReference type="Gene3D" id="1.10.357.10">
    <property type="entry name" value="Tetracycline Repressor, domain 2"/>
    <property type="match status" value="1"/>
</dbReference>
<keyword evidence="3" id="KW-0804">Transcription</keyword>
<evidence type="ECO:0000256" key="1">
    <source>
        <dbReference type="ARBA" id="ARBA00023015"/>
    </source>
</evidence>
<evidence type="ECO:0000256" key="4">
    <source>
        <dbReference type="PROSITE-ProRule" id="PRU00335"/>
    </source>
</evidence>
<dbReference type="InterPro" id="IPR050109">
    <property type="entry name" value="HTH-type_TetR-like_transc_reg"/>
</dbReference>
<dbReference type="PROSITE" id="PS50977">
    <property type="entry name" value="HTH_TETR_2"/>
    <property type="match status" value="1"/>
</dbReference>
<evidence type="ECO:0000256" key="2">
    <source>
        <dbReference type="ARBA" id="ARBA00023125"/>
    </source>
</evidence>
<evidence type="ECO:0000259" key="5">
    <source>
        <dbReference type="PROSITE" id="PS50977"/>
    </source>
</evidence>
<dbReference type="AlphaFoldDB" id="A0A6J4TIA2"/>
<organism evidence="6">
    <name type="scientific">uncultured Solirubrobacteraceae bacterium</name>
    <dbReference type="NCBI Taxonomy" id="1162706"/>
    <lineage>
        <taxon>Bacteria</taxon>
        <taxon>Bacillati</taxon>
        <taxon>Actinomycetota</taxon>
        <taxon>Thermoleophilia</taxon>
        <taxon>Solirubrobacterales</taxon>
        <taxon>Solirubrobacteraceae</taxon>
        <taxon>environmental samples</taxon>
    </lineage>
</organism>
<evidence type="ECO:0000313" key="6">
    <source>
        <dbReference type="EMBL" id="CAA9523331.1"/>
    </source>
</evidence>
<sequence length="237" mass="25518">MTPPAVPSRRERLRAQTLAEIKQHALEQIASSGVDALALTGIAKTMGMSGPALYRYFASRDELLAALVGEAWGALADALEQAAHDARRRTPPARLRAVCGAYRSWALEQPHRYKLALETSYGSGRFAPEATLPAAGRAMQVLLDVFAALGPAPSARRAPLRALDTQLERWIRERGHDVDLSPATLELAVLAWTRLHGAVSLELVGVFESMGLDPALLHRAEVEHLLAIAGTGAPADR</sequence>
<keyword evidence="1" id="KW-0805">Transcription regulation</keyword>
<proteinExistence type="predicted"/>
<feature type="DNA-binding region" description="H-T-H motif" evidence="4">
    <location>
        <begin position="38"/>
        <end position="57"/>
    </location>
</feature>
<dbReference type="GO" id="GO:0000976">
    <property type="term" value="F:transcription cis-regulatory region binding"/>
    <property type="evidence" value="ECO:0007669"/>
    <property type="project" value="TreeGrafter"/>
</dbReference>
<feature type="domain" description="HTH tetR-type" evidence="5">
    <location>
        <begin position="15"/>
        <end position="75"/>
    </location>
</feature>
<dbReference type="InterPro" id="IPR025996">
    <property type="entry name" value="MT1864/Rv1816-like_C"/>
</dbReference>
<reference evidence="6" key="1">
    <citation type="submission" date="2020-02" db="EMBL/GenBank/DDBJ databases">
        <authorList>
            <person name="Meier V. D."/>
        </authorList>
    </citation>
    <scope>NUCLEOTIDE SEQUENCE</scope>
    <source>
        <strain evidence="6">AVDCRST_MAG13</strain>
    </source>
</reference>
<dbReference type="Pfam" id="PF00440">
    <property type="entry name" value="TetR_N"/>
    <property type="match status" value="1"/>
</dbReference>
<accession>A0A6J4TIA2</accession>
<dbReference type="Pfam" id="PF13305">
    <property type="entry name" value="TetR_C_33"/>
    <property type="match status" value="1"/>
</dbReference>
<dbReference type="PANTHER" id="PTHR30055:SF234">
    <property type="entry name" value="HTH-TYPE TRANSCRIPTIONAL REGULATOR BETI"/>
    <property type="match status" value="1"/>
</dbReference>
<dbReference type="PANTHER" id="PTHR30055">
    <property type="entry name" value="HTH-TYPE TRANSCRIPTIONAL REGULATOR RUTR"/>
    <property type="match status" value="1"/>
</dbReference>